<gene>
    <name evidence="2" type="ORF">GQE98_08415</name>
</gene>
<accession>A0A6L8W686</accession>
<keyword evidence="3" id="KW-1185">Reference proteome</keyword>
<proteinExistence type="predicted"/>
<protein>
    <recommendedName>
        <fullName evidence="1">Magnesium transporter MgtE intracellular domain-containing protein</fullName>
    </recommendedName>
</protein>
<dbReference type="GO" id="GO:0015095">
    <property type="term" value="F:magnesium ion transmembrane transporter activity"/>
    <property type="evidence" value="ECO:0007669"/>
    <property type="project" value="InterPro"/>
</dbReference>
<dbReference type="Proteomes" id="UP000476030">
    <property type="component" value="Unassembled WGS sequence"/>
</dbReference>
<dbReference type="Gene3D" id="3.10.580.10">
    <property type="entry name" value="CBS-domain"/>
    <property type="match status" value="1"/>
</dbReference>
<dbReference type="Pfam" id="PF03448">
    <property type="entry name" value="MgtE_N"/>
    <property type="match status" value="1"/>
</dbReference>
<dbReference type="GO" id="GO:0016020">
    <property type="term" value="C:membrane"/>
    <property type="evidence" value="ECO:0007669"/>
    <property type="project" value="InterPro"/>
</dbReference>
<dbReference type="PANTHER" id="PTHR43773">
    <property type="entry name" value="MAGNESIUM TRANSPORTER MGTE"/>
    <property type="match status" value="1"/>
</dbReference>
<dbReference type="InterPro" id="IPR006668">
    <property type="entry name" value="Mg_transptr_MgtE_intracell_dom"/>
</dbReference>
<dbReference type="SUPFAM" id="SSF158791">
    <property type="entry name" value="MgtE N-terminal domain-like"/>
    <property type="match status" value="1"/>
</dbReference>
<dbReference type="SUPFAM" id="SSF54631">
    <property type="entry name" value="CBS-domain pair"/>
    <property type="match status" value="1"/>
</dbReference>
<evidence type="ECO:0000313" key="2">
    <source>
        <dbReference type="EMBL" id="MZR30656.1"/>
    </source>
</evidence>
<dbReference type="InterPro" id="IPR006669">
    <property type="entry name" value="MgtE_transporter"/>
</dbReference>
<reference evidence="2 3" key="1">
    <citation type="submission" date="2019-12" db="EMBL/GenBank/DDBJ databases">
        <title>Snethiella sp. nov. sp. isolated from sea sand.</title>
        <authorList>
            <person name="Kim J."/>
            <person name="Jeong S.E."/>
            <person name="Jung H.S."/>
            <person name="Jeon C.O."/>
        </authorList>
    </citation>
    <scope>NUCLEOTIDE SEQUENCE [LARGE SCALE GENOMIC DNA]</scope>
    <source>
        <strain evidence="2 3">DP05</strain>
    </source>
</reference>
<comment type="caution">
    <text evidence="2">The sequence shown here is derived from an EMBL/GenBank/DDBJ whole genome shotgun (WGS) entry which is preliminary data.</text>
</comment>
<dbReference type="InterPro" id="IPR038076">
    <property type="entry name" value="MgtE_N_sf"/>
</dbReference>
<dbReference type="AlphaFoldDB" id="A0A6L8W686"/>
<dbReference type="PANTHER" id="PTHR43773:SF1">
    <property type="entry name" value="MAGNESIUM TRANSPORTER MGTE"/>
    <property type="match status" value="1"/>
</dbReference>
<dbReference type="SMART" id="SM00924">
    <property type="entry name" value="MgtE_N"/>
    <property type="match status" value="1"/>
</dbReference>
<dbReference type="EMBL" id="WTUW01000002">
    <property type="protein sequence ID" value="MZR30656.1"/>
    <property type="molecule type" value="Genomic_DNA"/>
</dbReference>
<dbReference type="RefSeq" id="WP_161315218.1">
    <property type="nucleotide sequence ID" value="NZ_WTUW01000002.1"/>
</dbReference>
<organism evidence="2 3">
    <name type="scientific">Sneathiella litorea</name>
    <dbReference type="NCBI Taxonomy" id="2606216"/>
    <lineage>
        <taxon>Bacteria</taxon>
        <taxon>Pseudomonadati</taxon>
        <taxon>Pseudomonadota</taxon>
        <taxon>Alphaproteobacteria</taxon>
        <taxon>Sneathiellales</taxon>
        <taxon>Sneathiellaceae</taxon>
        <taxon>Sneathiella</taxon>
    </lineage>
</organism>
<evidence type="ECO:0000313" key="3">
    <source>
        <dbReference type="Proteomes" id="UP000476030"/>
    </source>
</evidence>
<sequence>MSNAPPLSVAFIERNPSTAARVLENLATEDAAALIGVLPGYASALALSRMTPFASAQCLLQLEVGRIALILRNMSFLDAASILRMVNDENRTSIMDALPEDMARAFKKSLYHPRNSVGAWMDQRISPLPQSHTVADALKYAKRKKRPEGDELFIVDDAGRFVGAIRISSLIQTDSKAVLQDLVTKKTPTLSNRATLASVIDLPLWDDYENLAVVGRKGNFLGTLSRRLARQGIAAAQRHSGSLRSDSIPTHLISGCFVAFVGLFELLLHSVDIRVAKTNQETSHDR</sequence>
<evidence type="ECO:0000259" key="1">
    <source>
        <dbReference type="SMART" id="SM00924"/>
    </source>
</evidence>
<dbReference type="InterPro" id="IPR046342">
    <property type="entry name" value="CBS_dom_sf"/>
</dbReference>
<name>A0A6L8W686_9PROT</name>
<dbReference type="Gene3D" id="1.25.60.10">
    <property type="entry name" value="MgtE N-terminal domain-like"/>
    <property type="match status" value="1"/>
</dbReference>
<feature type="domain" description="Magnesium transporter MgtE intracellular" evidence="1">
    <location>
        <begin position="14"/>
        <end position="117"/>
    </location>
</feature>